<dbReference type="KEGG" id="csty:KN1_00650"/>
<dbReference type="RefSeq" id="WP_221288635.1">
    <property type="nucleotide sequence ID" value="NZ_AP024597.1"/>
</dbReference>
<dbReference type="PANTHER" id="PTHR45947">
    <property type="entry name" value="SULFOQUINOVOSYL TRANSFERASE SQD2"/>
    <property type="match status" value="1"/>
</dbReference>
<keyword evidence="1" id="KW-1133">Transmembrane helix</keyword>
<dbReference type="PANTHER" id="PTHR45947:SF3">
    <property type="entry name" value="SULFOQUINOVOSYL TRANSFERASE SQD2"/>
    <property type="match status" value="1"/>
</dbReference>
<dbReference type="InterPro" id="IPR050194">
    <property type="entry name" value="Glycosyltransferase_grp1"/>
</dbReference>
<protein>
    <recommendedName>
        <fullName evidence="4">Glycosyltransferase</fullName>
    </recommendedName>
</protein>
<dbReference type="Pfam" id="PF13692">
    <property type="entry name" value="Glyco_trans_1_4"/>
    <property type="match status" value="1"/>
</dbReference>
<evidence type="ECO:0000313" key="2">
    <source>
        <dbReference type="EMBL" id="BCU68768.1"/>
    </source>
</evidence>
<sequence>MACFIVKGDIVESKTGTIRWALEVQKSIPNTSLFYIGKSKPISENQYLIKTEKLGKMYLIIPSFSNFKNIILLFKCKSIYFVDIPALPFFLPIYFVLKIMRRKIIFGLHGFIQRDNGFNGKIFRYIARHEIVHVLNKYDKDLMEKNGCKKVVLIPNFIYTDKSEIIKCGKFVVLFVGRLDIYHKGIDLLADIISRIKDKAEFHIIGDGEGKKIIEEIAKSQHNVKYLGKVNDETLRMEYAKASLFILTSRFETFAYVLLEAQTHGLPVVVFDLPEIRDNIINGKLVKPFNTEEFSRAILDFYDKYTLDKEKYYKMREEIRTCAYNRFGKDKIVNELMKLLT</sequence>
<feature type="transmembrane region" description="Helical" evidence="1">
    <location>
        <begin position="80"/>
        <end position="97"/>
    </location>
</feature>
<keyword evidence="1" id="KW-0472">Membrane</keyword>
<dbReference type="AlphaFoldDB" id="A0A8D5U449"/>
<evidence type="ECO:0000313" key="3">
    <source>
        <dbReference type="Proteomes" id="UP000825123"/>
    </source>
</evidence>
<name>A0A8D5U449_9CREN</name>
<gene>
    <name evidence="2" type="ORF">KN1_00650</name>
</gene>
<dbReference type="GO" id="GO:0016757">
    <property type="term" value="F:glycosyltransferase activity"/>
    <property type="evidence" value="ECO:0007669"/>
    <property type="project" value="TreeGrafter"/>
</dbReference>
<dbReference type="SUPFAM" id="SSF53756">
    <property type="entry name" value="UDP-Glycosyltransferase/glycogen phosphorylase"/>
    <property type="match status" value="1"/>
</dbReference>
<dbReference type="Gene3D" id="3.40.50.2000">
    <property type="entry name" value="Glycogen Phosphorylase B"/>
    <property type="match status" value="2"/>
</dbReference>
<reference evidence="2 3" key="1">
    <citation type="submission" date="2021-04" db="EMBL/GenBank/DDBJ databases">
        <title>Complete genome sequence of Stygiolobus sp. KN-1.</title>
        <authorList>
            <person name="Nakamura K."/>
            <person name="Sakai H."/>
            <person name="Kurosawa N."/>
        </authorList>
    </citation>
    <scope>NUCLEOTIDE SEQUENCE [LARGE SCALE GENOMIC DNA]</scope>
    <source>
        <strain evidence="2 3">KN-1</strain>
    </source>
</reference>
<dbReference type="Proteomes" id="UP000825123">
    <property type="component" value="Chromosome"/>
</dbReference>
<keyword evidence="3" id="KW-1185">Reference proteome</keyword>
<evidence type="ECO:0008006" key="4">
    <source>
        <dbReference type="Google" id="ProtNLM"/>
    </source>
</evidence>
<accession>A0A8D5U449</accession>
<dbReference type="CDD" id="cd03801">
    <property type="entry name" value="GT4_PimA-like"/>
    <property type="match status" value="1"/>
</dbReference>
<keyword evidence="1" id="KW-0812">Transmembrane</keyword>
<proteinExistence type="predicted"/>
<evidence type="ECO:0000256" key="1">
    <source>
        <dbReference type="SAM" id="Phobius"/>
    </source>
</evidence>
<dbReference type="GeneID" id="66161819"/>
<organism evidence="2 3">
    <name type="scientific">Stygiolobus caldivivus</name>
    <dbReference type="NCBI Taxonomy" id="2824673"/>
    <lineage>
        <taxon>Archaea</taxon>
        <taxon>Thermoproteota</taxon>
        <taxon>Thermoprotei</taxon>
        <taxon>Sulfolobales</taxon>
        <taxon>Sulfolobaceae</taxon>
        <taxon>Stygiolobus</taxon>
    </lineage>
</organism>
<dbReference type="EMBL" id="AP024597">
    <property type="protein sequence ID" value="BCU68768.1"/>
    <property type="molecule type" value="Genomic_DNA"/>
</dbReference>